<dbReference type="GO" id="GO:0009401">
    <property type="term" value="P:phosphoenolpyruvate-dependent sugar phosphotransferase system"/>
    <property type="evidence" value="ECO:0007669"/>
    <property type="project" value="UniProtKB-KW"/>
</dbReference>
<reference evidence="9 10" key="1">
    <citation type="submission" date="2017-10" db="EMBL/GenBank/DDBJ databases">
        <title>Novel microbial diversity and functional potential in the marine mammal oral microbiome.</title>
        <authorList>
            <person name="Dudek N.K."/>
            <person name="Sun C.L."/>
            <person name="Burstein D."/>
            <person name="Kantor R.S."/>
            <person name="Aliaga Goltsman D.S."/>
            <person name="Bik E.M."/>
            <person name="Thomas B.C."/>
            <person name="Banfield J.F."/>
            <person name="Relman D.A."/>
        </authorList>
    </citation>
    <scope>NUCLEOTIDE SEQUENCE [LARGE SCALE GENOMIC DNA]</scope>
    <source>
        <strain evidence="9">DOLJORAL78_47_202</strain>
    </source>
</reference>
<dbReference type="InterPro" id="IPR033887">
    <property type="entry name" value="PTS_IIA_man"/>
</dbReference>
<dbReference type="Gene3D" id="3.40.50.510">
    <property type="entry name" value="Phosphotransferase system, mannose-type IIA component"/>
    <property type="match status" value="1"/>
</dbReference>
<dbReference type="EMBL" id="PDTI01000025">
    <property type="protein sequence ID" value="PIE62909.1"/>
    <property type="molecule type" value="Genomic_DNA"/>
</dbReference>
<dbReference type="GO" id="GO:0016301">
    <property type="term" value="F:kinase activity"/>
    <property type="evidence" value="ECO:0007669"/>
    <property type="project" value="UniProtKB-KW"/>
</dbReference>
<evidence type="ECO:0000256" key="2">
    <source>
        <dbReference type="ARBA" id="ARBA00022448"/>
    </source>
</evidence>
<accession>A0A2G6MTI1</accession>
<sequence length="139" mass="14898">MTGILIVTHANLGAALIETLEFILGAKQKSLQSISIDIKQDPESLRKTIQQGIKDVYCENGVIILTDMFGGTPSNLAYAFLEAGKVEVISGVNLPILLKAVTSREKMEINALTAALIENGKKSISLASDILKGTRRSLS</sequence>
<dbReference type="GO" id="GO:0016020">
    <property type="term" value="C:membrane"/>
    <property type="evidence" value="ECO:0007669"/>
    <property type="project" value="InterPro"/>
</dbReference>
<comment type="caution">
    <text evidence="9">The sequence shown here is derived from an EMBL/GenBank/DDBJ whole genome shotgun (WGS) entry which is preliminary data.</text>
</comment>
<evidence type="ECO:0000256" key="5">
    <source>
        <dbReference type="ARBA" id="ARBA00022679"/>
    </source>
</evidence>
<dbReference type="PANTHER" id="PTHR33799:SF1">
    <property type="entry name" value="PTS SYSTEM MANNOSE-SPECIFIC EIIAB COMPONENT-RELATED"/>
    <property type="match status" value="1"/>
</dbReference>
<keyword evidence="4" id="KW-0762">Sugar transport</keyword>
<dbReference type="Pfam" id="PF03610">
    <property type="entry name" value="EIIA-man"/>
    <property type="match status" value="1"/>
</dbReference>
<evidence type="ECO:0000256" key="1">
    <source>
        <dbReference type="ARBA" id="ARBA00004496"/>
    </source>
</evidence>
<evidence type="ECO:0000256" key="3">
    <source>
        <dbReference type="ARBA" id="ARBA00022490"/>
    </source>
</evidence>
<comment type="subcellular location">
    <subcellularLocation>
        <location evidence="1">Cytoplasm</location>
    </subcellularLocation>
</comment>
<dbReference type="GO" id="GO:0005737">
    <property type="term" value="C:cytoplasm"/>
    <property type="evidence" value="ECO:0007669"/>
    <property type="project" value="UniProtKB-SubCell"/>
</dbReference>
<name>A0A2G6MTI1_9BACT</name>
<organism evidence="9 10">
    <name type="scientific">Desulfobacter postgatei</name>
    <dbReference type="NCBI Taxonomy" id="2293"/>
    <lineage>
        <taxon>Bacteria</taxon>
        <taxon>Pseudomonadati</taxon>
        <taxon>Thermodesulfobacteriota</taxon>
        <taxon>Desulfobacteria</taxon>
        <taxon>Desulfobacterales</taxon>
        <taxon>Desulfobacteraceae</taxon>
        <taxon>Desulfobacter</taxon>
    </lineage>
</organism>
<evidence type="ECO:0000256" key="4">
    <source>
        <dbReference type="ARBA" id="ARBA00022597"/>
    </source>
</evidence>
<evidence type="ECO:0000313" key="10">
    <source>
        <dbReference type="Proteomes" id="UP000231203"/>
    </source>
</evidence>
<protein>
    <submittedName>
        <fullName evidence="9">PTS fructose transporter subunit IIA</fullName>
    </submittedName>
</protein>
<dbReference type="PANTHER" id="PTHR33799">
    <property type="entry name" value="PTS PERMEASE-RELATED-RELATED"/>
    <property type="match status" value="1"/>
</dbReference>
<evidence type="ECO:0000256" key="6">
    <source>
        <dbReference type="ARBA" id="ARBA00022683"/>
    </source>
</evidence>
<keyword evidence="6" id="KW-0598">Phosphotransferase system</keyword>
<evidence type="ECO:0000313" key="9">
    <source>
        <dbReference type="EMBL" id="PIE62909.1"/>
    </source>
</evidence>
<evidence type="ECO:0000259" key="8">
    <source>
        <dbReference type="PROSITE" id="PS51096"/>
    </source>
</evidence>
<dbReference type="Proteomes" id="UP000231203">
    <property type="component" value="Unassembled WGS sequence"/>
</dbReference>
<dbReference type="InterPro" id="IPR051471">
    <property type="entry name" value="Bacterial_PTS_sugar_comp"/>
</dbReference>
<proteinExistence type="predicted"/>
<dbReference type="InterPro" id="IPR004701">
    <property type="entry name" value="PTS_EIIA_man-typ"/>
</dbReference>
<dbReference type="SUPFAM" id="SSF53062">
    <property type="entry name" value="PTS system fructose IIA component-like"/>
    <property type="match status" value="1"/>
</dbReference>
<dbReference type="AlphaFoldDB" id="A0A2G6MTI1"/>
<dbReference type="InterPro" id="IPR036662">
    <property type="entry name" value="PTS_EIIA_man-typ_sf"/>
</dbReference>
<keyword evidence="3" id="KW-0963">Cytoplasm</keyword>
<gene>
    <name evidence="9" type="ORF">CSA25_02840</name>
</gene>
<feature type="domain" description="PTS EIIA type-4" evidence="8">
    <location>
        <begin position="1"/>
        <end position="124"/>
    </location>
</feature>
<evidence type="ECO:0000256" key="7">
    <source>
        <dbReference type="ARBA" id="ARBA00022777"/>
    </source>
</evidence>
<dbReference type="PROSITE" id="PS51096">
    <property type="entry name" value="PTS_EIIA_TYPE_4"/>
    <property type="match status" value="1"/>
</dbReference>
<dbReference type="CDD" id="cd00006">
    <property type="entry name" value="PTS_IIA_man"/>
    <property type="match status" value="1"/>
</dbReference>
<keyword evidence="2" id="KW-0813">Transport</keyword>
<keyword evidence="5" id="KW-0808">Transferase</keyword>
<keyword evidence="7" id="KW-0418">Kinase</keyword>